<dbReference type="SMART" id="SM00220">
    <property type="entry name" value="S_TKc"/>
    <property type="match status" value="1"/>
</dbReference>
<keyword evidence="1" id="KW-0808">Transferase</keyword>
<keyword evidence="4 5" id="KW-0067">ATP-binding</keyword>
<dbReference type="GO" id="GO:0004674">
    <property type="term" value="F:protein serine/threonine kinase activity"/>
    <property type="evidence" value="ECO:0007669"/>
    <property type="project" value="UniProtKB-KW"/>
</dbReference>
<dbReference type="EnsemblPlants" id="AET3Gv20019900.5">
    <property type="protein sequence ID" value="AET3Gv20019900.5"/>
    <property type="gene ID" value="AET3Gv20019900"/>
</dbReference>
<evidence type="ECO:0000256" key="5">
    <source>
        <dbReference type="PROSITE-ProRule" id="PRU10141"/>
    </source>
</evidence>
<dbReference type="PROSITE" id="PS00107">
    <property type="entry name" value="PROTEIN_KINASE_ATP"/>
    <property type="match status" value="1"/>
</dbReference>
<dbReference type="PANTHER" id="PTHR45707:SF81">
    <property type="entry name" value="PROTEIN KINASE DOMAIN-CONTAINING PROTEIN"/>
    <property type="match status" value="1"/>
</dbReference>
<evidence type="ECO:0000313" key="9">
    <source>
        <dbReference type="EnsemblPlants" id="AET3Gv20019900.5"/>
    </source>
</evidence>
<sequence>AGWATMIRVIIASCISIVLVTGIMLLLGYLFRGRMFCVTPRQSIQLGSLAPMQFSASQLRDATNNFTDPLGNGAFGTVYKGTIEGKEVAVKKLHSKDGVIEKSGDVLDWSGRYKIVQGICSGLHYLHHELDQEQNIVHLDLKANNVLVSRGEGGDITSVKIADFGISKFFRMDLTHSYMEQIIGPKAYMAPEYLGKGRISPKADIYSFGVLILEIVTGQCAKVDDSSDDFITWVHGEWSKRDVRALIYVHDESLSSDCIVQAQNCIEIAMDCIQEDPNSRPDAEMIRQRLLRV</sequence>
<evidence type="ECO:0000256" key="4">
    <source>
        <dbReference type="ARBA" id="ARBA00022840"/>
    </source>
</evidence>
<reference evidence="10" key="2">
    <citation type="journal article" date="2017" name="Nat. Plants">
        <title>The Aegilops tauschii genome reveals multiple impacts of transposons.</title>
        <authorList>
            <person name="Zhao G."/>
            <person name="Zou C."/>
            <person name="Li K."/>
            <person name="Wang K."/>
            <person name="Li T."/>
            <person name="Gao L."/>
            <person name="Zhang X."/>
            <person name="Wang H."/>
            <person name="Yang Z."/>
            <person name="Liu X."/>
            <person name="Jiang W."/>
            <person name="Mao L."/>
            <person name="Kong X."/>
            <person name="Jiao Y."/>
            <person name="Jia J."/>
        </authorList>
    </citation>
    <scope>NUCLEOTIDE SEQUENCE [LARGE SCALE GENOMIC DNA]</scope>
    <source>
        <strain evidence="10">cv. AL8/78</strain>
    </source>
</reference>
<organism evidence="9 10">
    <name type="scientific">Aegilops tauschii subsp. strangulata</name>
    <name type="common">Goatgrass</name>
    <dbReference type="NCBI Taxonomy" id="200361"/>
    <lineage>
        <taxon>Eukaryota</taxon>
        <taxon>Viridiplantae</taxon>
        <taxon>Streptophyta</taxon>
        <taxon>Embryophyta</taxon>
        <taxon>Tracheophyta</taxon>
        <taxon>Spermatophyta</taxon>
        <taxon>Magnoliopsida</taxon>
        <taxon>Liliopsida</taxon>
        <taxon>Poales</taxon>
        <taxon>Poaceae</taxon>
        <taxon>BOP clade</taxon>
        <taxon>Pooideae</taxon>
        <taxon>Triticodae</taxon>
        <taxon>Triticeae</taxon>
        <taxon>Triticinae</taxon>
        <taxon>Aegilops</taxon>
    </lineage>
</organism>
<keyword evidence="7" id="KW-0472">Membrane</keyword>
<keyword evidence="10" id="KW-1185">Reference proteome</keyword>
<dbReference type="Gene3D" id="1.10.510.10">
    <property type="entry name" value="Transferase(Phosphotransferase) domain 1"/>
    <property type="match status" value="2"/>
</dbReference>
<dbReference type="Proteomes" id="UP000015105">
    <property type="component" value="Chromosome 3D"/>
</dbReference>
<feature type="binding site" evidence="5">
    <location>
        <position position="92"/>
    </location>
    <ligand>
        <name>ATP</name>
        <dbReference type="ChEBI" id="CHEBI:30616"/>
    </ligand>
</feature>
<keyword evidence="6" id="KW-0723">Serine/threonine-protein kinase</keyword>
<protein>
    <recommendedName>
        <fullName evidence="8">Protein kinase domain-containing protein</fullName>
    </recommendedName>
</protein>
<feature type="domain" description="Protein kinase" evidence="8">
    <location>
        <begin position="1"/>
        <end position="291"/>
    </location>
</feature>
<dbReference type="Pfam" id="PF00069">
    <property type="entry name" value="Pkinase"/>
    <property type="match status" value="1"/>
</dbReference>
<evidence type="ECO:0000256" key="1">
    <source>
        <dbReference type="ARBA" id="ARBA00022679"/>
    </source>
</evidence>
<keyword evidence="2 5" id="KW-0547">Nucleotide-binding</keyword>
<dbReference type="Gramene" id="AET3Gv20019900.5">
    <property type="protein sequence ID" value="AET3Gv20019900.5"/>
    <property type="gene ID" value="AET3Gv20019900"/>
</dbReference>
<evidence type="ECO:0000256" key="2">
    <source>
        <dbReference type="ARBA" id="ARBA00022741"/>
    </source>
</evidence>
<feature type="transmembrane region" description="Helical" evidence="7">
    <location>
        <begin position="6"/>
        <end position="31"/>
    </location>
</feature>
<dbReference type="PROSITE" id="PS00108">
    <property type="entry name" value="PROTEIN_KINASE_ST"/>
    <property type="match status" value="1"/>
</dbReference>
<reference evidence="9" key="3">
    <citation type="journal article" date="2017" name="Nature">
        <title>Genome sequence of the progenitor of the wheat D genome Aegilops tauschii.</title>
        <authorList>
            <person name="Luo M.C."/>
            <person name="Gu Y.Q."/>
            <person name="Puiu D."/>
            <person name="Wang H."/>
            <person name="Twardziok S.O."/>
            <person name="Deal K.R."/>
            <person name="Huo N."/>
            <person name="Zhu T."/>
            <person name="Wang L."/>
            <person name="Wang Y."/>
            <person name="McGuire P.E."/>
            <person name="Liu S."/>
            <person name="Long H."/>
            <person name="Ramasamy R.K."/>
            <person name="Rodriguez J.C."/>
            <person name="Van S.L."/>
            <person name="Yuan L."/>
            <person name="Wang Z."/>
            <person name="Xia Z."/>
            <person name="Xiao L."/>
            <person name="Anderson O.D."/>
            <person name="Ouyang S."/>
            <person name="Liang Y."/>
            <person name="Zimin A.V."/>
            <person name="Pertea G."/>
            <person name="Qi P."/>
            <person name="Bennetzen J.L."/>
            <person name="Dai X."/>
            <person name="Dawson M.W."/>
            <person name="Muller H.G."/>
            <person name="Kugler K."/>
            <person name="Rivarola-Duarte L."/>
            <person name="Spannagl M."/>
            <person name="Mayer K.F.X."/>
            <person name="Lu F.H."/>
            <person name="Bevan M.W."/>
            <person name="Leroy P."/>
            <person name="Li P."/>
            <person name="You F.M."/>
            <person name="Sun Q."/>
            <person name="Liu Z."/>
            <person name="Lyons E."/>
            <person name="Wicker T."/>
            <person name="Salzberg S.L."/>
            <person name="Devos K.M."/>
            <person name="Dvorak J."/>
        </authorList>
    </citation>
    <scope>NUCLEOTIDE SEQUENCE [LARGE SCALE GENOMIC DNA]</scope>
    <source>
        <strain evidence="9">cv. AL8/78</strain>
    </source>
</reference>
<keyword evidence="7" id="KW-0812">Transmembrane</keyword>
<accession>A0A453DP11</accession>
<dbReference type="AlphaFoldDB" id="A0A453DP11"/>
<name>A0A453DP11_AEGTS</name>
<evidence type="ECO:0000256" key="6">
    <source>
        <dbReference type="RuleBase" id="RU000304"/>
    </source>
</evidence>
<dbReference type="PANTHER" id="PTHR45707">
    <property type="entry name" value="C2 CALCIUM/LIPID-BINDING PLANT PHOSPHORIBOSYLTRANSFERASE FAMILY PROTEIN"/>
    <property type="match status" value="1"/>
</dbReference>
<reference evidence="9" key="4">
    <citation type="submission" date="2019-03" db="UniProtKB">
        <authorList>
            <consortium name="EnsemblPlants"/>
        </authorList>
    </citation>
    <scope>IDENTIFICATION</scope>
</reference>
<reference evidence="9" key="5">
    <citation type="journal article" date="2021" name="G3 (Bethesda)">
        <title>Aegilops tauschii genome assembly Aet v5.0 features greater sequence contiguity and improved annotation.</title>
        <authorList>
            <person name="Wang L."/>
            <person name="Zhu T."/>
            <person name="Rodriguez J.C."/>
            <person name="Deal K.R."/>
            <person name="Dubcovsky J."/>
            <person name="McGuire P.E."/>
            <person name="Lux T."/>
            <person name="Spannagl M."/>
            <person name="Mayer K.F.X."/>
            <person name="Baldrich P."/>
            <person name="Meyers B.C."/>
            <person name="Huo N."/>
            <person name="Gu Y.Q."/>
            <person name="Zhou H."/>
            <person name="Devos K.M."/>
            <person name="Bennetzen J.L."/>
            <person name="Unver T."/>
            <person name="Budak H."/>
            <person name="Gulick P.J."/>
            <person name="Galiba G."/>
            <person name="Kalapos B."/>
            <person name="Nelson D.R."/>
            <person name="Li P."/>
            <person name="You F.M."/>
            <person name="Luo M.C."/>
            <person name="Dvorak J."/>
        </authorList>
    </citation>
    <scope>NUCLEOTIDE SEQUENCE [LARGE SCALE GENOMIC DNA]</scope>
    <source>
        <strain evidence="9">cv. AL8/78</strain>
    </source>
</reference>
<keyword evidence="3" id="KW-0418">Kinase</keyword>
<dbReference type="InterPro" id="IPR011009">
    <property type="entry name" value="Kinase-like_dom_sf"/>
</dbReference>
<reference evidence="10" key="1">
    <citation type="journal article" date="2014" name="Science">
        <title>Ancient hybridizations among the ancestral genomes of bread wheat.</title>
        <authorList>
            <consortium name="International Wheat Genome Sequencing Consortium,"/>
            <person name="Marcussen T."/>
            <person name="Sandve S.R."/>
            <person name="Heier L."/>
            <person name="Spannagl M."/>
            <person name="Pfeifer M."/>
            <person name="Jakobsen K.S."/>
            <person name="Wulff B.B."/>
            <person name="Steuernagel B."/>
            <person name="Mayer K.F."/>
            <person name="Olsen O.A."/>
        </authorList>
    </citation>
    <scope>NUCLEOTIDE SEQUENCE [LARGE SCALE GENOMIC DNA]</scope>
    <source>
        <strain evidence="10">cv. AL8/78</strain>
    </source>
</reference>
<dbReference type="PROSITE" id="PS50011">
    <property type="entry name" value="PROTEIN_KINASE_DOM"/>
    <property type="match status" value="1"/>
</dbReference>
<evidence type="ECO:0000256" key="7">
    <source>
        <dbReference type="SAM" id="Phobius"/>
    </source>
</evidence>
<comment type="similarity">
    <text evidence="6">Belongs to the protein kinase superfamily.</text>
</comment>
<evidence type="ECO:0000256" key="3">
    <source>
        <dbReference type="ARBA" id="ARBA00022777"/>
    </source>
</evidence>
<dbReference type="SUPFAM" id="SSF56112">
    <property type="entry name" value="Protein kinase-like (PK-like)"/>
    <property type="match status" value="1"/>
</dbReference>
<keyword evidence="7" id="KW-1133">Transmembrane helix</keyword>
<dbReference type="GO" id="GO:0005524">
    <property type="term" value="F:ATP binding"/>
    <property type="evidence" value="ECO:0007669"/>
    <property type="project" value="UniProtKB-UniRule"/>
</dbReference>
<dbReference type="InterPro" id="IPR008271">
    <property type="entry name" value="Ser/Thr_kinase_AS"/>
</dbReference>
<dbReference type="InterPro" id="IPR000719">
    <property type="entry name" value="Prot_kinase_dom"/>
</dbReference>
<proteinExistence type="inferred from homology"/>
<evidence type="ECO:0000313" key="10">
    <source>
        <dbReference type="Proteomes" id="UP000015105"/>
    </source>
</evidence>
<evidence type="ECO:0000259" key="8">
    <source>
        <dbReference type="PROSITE" id="PS50011"/>
    </source>
</evidence>
<dbReference type="InterPro" id="IPR017441">
    <property type="entry name" value="Protein_kinase_ATP_BS"/>
</dbReference>